<evidence type="ECO:0000256" key="4">
    <source>
        <dbReference type="ARBA" id="ARBA00022490"/>
    </source>
</evidence>
<keyword evidence="3" id="KW-0813">Transport</keyword>
<name>A0AA36G6Q5_9BILA</name>
<dbReference type="InterPro" id="IPR051889">
    <property type="entry name" value="CEP41"/>
</dbReference>
<evidence type="ECO:0000256" key="1">
    <source>
        <dbReference type="ARBA" id="ARBA00004120"/>
    </source>
</evidence>
<evidence type="ECO:0000256" key="6">
    <source>
        <dbReference type="ARBA" id="ARBA00022927"/>
    </source>
</evidence>
<dbReference type="InterPro" id="IPR001763">
    <property type="entry name" value="Rhodanese-like_dom"/>
</dbReference>
<organism evidence="13 14">
    <name type="scientific">Mesorhabditis spiculigera</name>
    <dbReference type="NCBI Taxonomy" id="96644"/>
    <lineage>
        <taxon>Eukaryota</taxon>
        <taxon>Metazoa</taxon>
        <taxon>Ecdysozoa</taxon>
        <taxon>Nematoda</taxon>
        <taxon>Chromadorea</taxon>
        <taxon>Rhabditida</taxon>
        <taxon>Rhabditina</taxon>
        <taxon>Rhabditomorpha</taxon>
        <taxon>Rhabditoidea</taxon>
        <taxon>Rhabditidae</taxon>
        <taxon>Mesorhabditinae</taxon>
        <taxon>Mesorhabditis</taxon>
    </lineage>
</organism>
<evidence type="ECO:0000256" key="3">
    <source>
        <dbReference type="ARBA" id="ARBA00022448"/>
    </source>
</evidence>
<evidence type="ECO:0000256" key="9">
    <source>
        <dbReference type="ARBA" id="ARBA00023273"/>
    </source>
</evidence>
<keyword evidence="8" id="KW-0206">Cytoskeleton</keyword>
<evidence type="ECO:0000256" key="7">
    <source>
        <dbReference type="ARBA" id="ARBA00023069"/>
    </source>
</evidence>
<dbReference type="EMBL" id="CATQJA010002663">
    <property type="protein sequence ID" value="CAJ0581612.1"/>
    <property type="molecule type" value="Genomic_DNA"/>
</dbReference>
<comment type="similarity">
    <text evidence="10">Belongs to the CEP41 family.</text>
</comment>
<comment type="caution">
    <text evidence="13">The sequence shown here is derived from an EMBL/GenBank/DDBJ whole genome shotgun (WGS) entry which is preliminary data.</text>
</comment>
<proteinExistence type="inferred from homology"/>
<comment type="subcellular location">
    <subcellularLocation>
        <location evidence="1">Cytoplasm</location>
        <location evidence="1">Cytoskeleton</location>
        <location evidence="1">Cilium basal body</location>
    </subcellularLocation>
    <subcellularLocation>
        <location evidence="2">Cytoplasm</location>
        <location evidence="2">Cytoskeleton</location>
        <location evidence="2">Microtubule organizing center</location>
        <location evidence="2">Centrosome</location>
    </subcellularLocation>
</comment>
<keyword evidence="7" id="KW-0969">Cilium</keyword>
<dbReference type="CDD" id="cd00158">
    <property type="entry name" value="RHOD"/>
    <property type="match status" value="1"/>
</dbReference>
<evidence type="ECO:0000256" key="8">
    <source>
        <dbReference type="ARBA" id="ARBA00023212"/>
    </source>
</evidence>
<reference evidence="13" key="1">
    <citation type="submission" date="2023-06" db="EMBL/GenBank/DDBJ databases">
        <authorList>
            <person name="Delattre M."/>
        </authorList>
    </citation>
    <scope>NUCLEOTIDE SEQUENCE</scope>
    <source>
        <strain evidence="13">AF72</strain>
    </source>
</reference>
<evidence type="ECO:0000256" key="10">
    <source>
        <dbReference type="ARBA" id="ARBA00038465"/>
    </source>
</evidence>
<gene>
    <name evidence="13" type="ORF">MSPICULIGERA_LOCUS19769</name>
</gene>
<keyword evidence="5" id="KW-0970">Cilium biogenesis/degradation</keyword>
<dbReference type="SUPFAM" id="SSF52821">
    <property type="entry name" value="Rhodanese/Cell cycle control phosphatase"/>
    <property type="match status" value="1"/>
</dbReference>
<keyword evidence="4" id="KW-0963">Cytoplasm</keyword>
<dbReference type="Proteomes" id="UP001177023">
    <property type="component" value="Unassembled WGS sequence"/>
</dbReference>
<dbReference type="PANTHER" id="PTHR44390">
    <property type="entry name" value="CENTROSOMAL PROTEIN OF 41 KDA"/>
    <property type="match status" value="1"/>
</dbReference>
<evidence type="ECO:0000256" key="5">
    <source>
        <dbReference type="ARBA" id="ARBA00022794"/>
    </source>
</evidence>
<dbReference type="GO" id="GO:0036064">
    <property type="term" value="C:ciliary basal body"/>
    <property type="evidence" value="ECO:0007669"/>
    <property type="project" value="TreeGrafter"/>
</dbReference>
<keyword evidence="9" id="KW-0966">Cell projection</keyword>
<evidence type="ECO:0000313" key="14">
    <source>
        <dbReference type="Proteomes" id="UP001177023"/>
    </source>
</evidence>
<keyword evidence="14" id="KW-1185">Reference proteome</keyword>
<accession>A0AA36G6Q5</accession>
<feature type="non-terminal residue" evidence="13">
    <location>
        <position position="1"/>
    </location>
</feature>
<feature type="domain" description="Rhodanese" evidence="12">
    <location>
        <begin position="32"/>
        <end position="123"/>
    </location>
</feature>
<dbReference type="GO" id="GO:0060271">
    <property type="term" value="P:cilium assembly"/>
    <property type="evidence" value="ECO:0007669"/>
    <property type="project" value="TreeGrafter"/>
</dbReference>
<evidence type="ECO:0000259" key="12">
    <source>
        <dbReference type="PROSITE" id="PS50206"/>
    </source>
</evidence>
<evidence type="ECO:0000256" key="2">
    <source>
        <dbReference type="ARBA" id="ARBA00004300"/>
    </source>
</evidence>
<dbReference type="PANTHER" id="PTHR44390:SF1">
    <property type="entry name" value="CENTROSOMAL PROTEIN OF 41 KDA"/>
    <property type="match status" value="1"/>
</dbReference>
<evidence type="ECO:0000313" key="13">
    <source>
        <dbReference type="EMBL" id="CAJ0581612.1"/>
    </source>
</evidence>
<dbReference type="InterPro" id="IPR036873">
    <property type="entry name" value="Rhodanese-like_dom_sf"/>
</dbReference>
<protein>
    <recommendedName>
        <fullName evidence="12">Rhodanese domain-containing protein</fullName>
    </recommendedName>
</protein>
<feature type="region of interest" description="Disordered" evidence="11">
    <location>
        <begin position="153"/>
        <end position="187"/>
    </location>
</feature>
<sequence length="187" mass="21262">MLIAEETFGSMEIQQLVLCMIAKEKGDETDNYLGDFSVLDVNDMDAYKKEHIIGAEHYNKALISRERYETDVLKRAKKENLFLVIYGLGAANVTATLFQRGFKAIFLRGDIPNFRKLFPNGLLTDGTVNSIDTEVLTKRHQFLKDTRGGRGRLLYTPQGNRRAKSAESAQRQKRLSSAVGSRPPWRY</sequence>
<dbReference type="GO" id="GO:0015031">
    <property type="term" value="P:protein transport"/>
    <property type="evidence" value="ECO:0007669"/>
    <property type="project" value="UniProtKB-KW"/>
</dbReference>
<keyword evidence="6" id="KW-0653">Protein transport</keyword>
<dbReference type="AlphaFoldDB" id="A0AA36G6Q5"/>
<dbReference type="GO" id="GO:0005813">
    <property type="term" value="C:centrosome"/>
    <property type="evidence" value="ECO:0007669"/>
    <property type="project" value="UniProtKB-SubCell"/>
</dbReference>
<dbReference type="PROSITE" id="PS50206">
    <property type="entry name" value="RHODANESE_3"/>
    <property type="match status" value="1"/>
</dbReference>
<evidence type="ECO:0000256" key="11">
    <source>
        <dbReference type="SAM" id="MobiDB-lite"/>
    </source>
</evidence>